<dbReference type="Proteomes" id="UP000729733">
    <property type="component" value="Unassembled WGS sequence"/>
</dbReference>
<dbReference type="CDD" id="cd01189">
    <property type="entry name" value="INT_ICEBs1_C_like"/>
    <property type="match status" value="1"/>
</dbReference>
<dbReference type="Gene3D" id="1.10.443.10">
    <property type="entry name" value="Intergrase catalytic core"/>
    <property type="match status" value="1"/>
</dbReference>
<dbReference type="PANTHER" id="PTHR30349:SF64">
    <property type="entry name" value="PROPHAGE INTEGRASE INTD-RELATED"/>
    <property type="match status" value="1"/>
</dbReference>
<keyword evidence="4" id="KW-1185">Reference proteome</keyword>
<feature type="domain" description="Tyr recombinase" evidence="2">
    <location>
        <begin position="82"/>
        <end position="270"/>
    </location>
</feature>
<dbReference type="InterPro" id="IPR011010">
    <property type="entry name" value="DNA_brk_join_enz"/>
</dbReference>
<evidence type="ECO:0000313" key="4">
    <source>
        <dbReference type="Proteomes" id="UP000729733"/>
    </source>
</evidence>
<name>A0A964BV69_9CYAN</name>
<protein>
    <submittedName>
        <fullName evidence="3">Site-specific integrase</fullName>
    </submittedName>
</protein>
<keyword evidence="1" id="KW-0233">DNA recombination</keyword>
<evidence type="ECO:0000313" key="3">
    <source>
        <dbReference type="EMBL" id="MCC0179709.1"/>
    </source>
</evidence>
<dbReference type="EMBL" id="JADWDC010000105">
    <property type="protein sequence ID" value="MCC0179709.1"/>
    <property type="molecule type" value="Genomic_DNA"/>
</dbReference>
<dbReference type="InterPro" id="IPR050090">
    <property type="entry name" value="Tyrosine_recombinase_XerCD"/>
</dbReference>
<evidence type="ECO:0000259" key="2">
    <source>
        <dbReference type="PROSITE" id="PS51898"/>
    </source>
</evidence>
<dbReference type="GO" id="GO:0015074">
    <property type="term" value="P:DNA integration"/>
    <property type="evidence" value="ECO:0007669"/>
    <property type="project" value="InterPro"/>
</dbReference>
<organism evidence="3 4">
    <name type="scientific">Waterburya agarophytonicola KI4</name>
    <dbReference type="NCBI Taxonomy" id="2874699"/>
    <lineage>
        <taxon>Bacteria</taxon>
        <taxon>Bacillati</taxon>
        <taxon>Cyanobacteriota</taxon>
        <taxon>Cyanophyceae</taxon>
        <taxon>Pleurocapsales</taxon>
        <taxon>Hyellaceae</taxon>
        <taxon>Waterburya</taxon>
        <taxon>Waterburya agarophytonicola</taxon>
    </lineage>
</organism>
<dbReference type="InterPro" id="IPR002104">
    <property type="entry name" value="Integrase_catalytic"/>
</dbReference>
<dbReference type="PROSITE" id="PS51898">
    <property type="entry name" value="TYR_RECOMBINASE"/>
    <property type="match status" value="1"/>
</dbReference>
<dbReference type="PANTHER" id="PTHR30349">
    <property type="entry name" value="PHAGE INTEGRASE-RELATED"/>
    <property type="match status" value="1"/>
</dbReference>
<evidence type="ECO:0000256" key="1">
    <source>
        <dbReference type="ARBA" id="ARBA00023172"/>
    </source>
</evidence>
<dbReference type="Pfam" id="PF00589">
    <property type="entry name" value="Phage_integrase"/>
    <property type="match status" value="1"/>
</dbReference>
<dbReference type="GO" id="GO:0003677">
    <property type="term" value="F:DNA binding"/>
    <property type="evidence" value="ECO:0007669"/>
    <property type="project" value="InterPro"/>
</dbReference>
<sequence>MISGRSDSYFGSLHLANQSAFDFKPDYSEQFYQYLLGKLAPVTLKQSIVWLSACWQWGIEQEIVAADPWKPLIKRVKVPPKQMPKPFTSNEIKAIIQGFEQDRYYSHYVEFVEFLFSTGCRTGEAIGLCWKHLDEDCSTVWIGESLSRGIRKATKTNRARTITLTSRLQSLLLSMKYENFDLEQSVFRSPKGNSIDDHNFRNRAWKSVLAKVGVDYRKPYNTRHTLISHALNQGMNPVEVAQLTGHDVQTLYENYAGNVNSRPRLPDIIL</sequence>
<accession>A0A964BV69</accession>
<comment type="caution">
    <text evidence="3">The sequence shown here is derived from an EMBL/GenBank/DDBJ whole genome shotgun (WGS) entry which is preliminary data.</text>
</comment>
<dbReference type="InterPro" id="IPR013762">
    <property type="entry name" value="Integrase-like_cat_sf"/>
</dbReference>
<reference evidence="3" key="1">
    <citation type="journal article" date="2021" name="Antonie Van Leeuwenhoek">
        <title>Draft genome and description of Waterburya agarophytonicola gen. nov. sp. nov. (Pleurocapsales, Cyanobacteria): a seaweed symbiont.</title>
        <authorList>
            <person name="Bonthond G."/>
            <person name="Shalygin S."/>
            <person name="Bayer T."/>
            <person name="Weinberger F."/>
        </authorList>
    </citation>
    <scope>NUCLEOTIDE SEQUENCE</scope>
    <source>
        <strain evidence="3">KI4</strain>
    </source>
</reference>
<proteinExistence type="predicted"/>
<dbReference type="SUPFAM" id="SSF56349">
    <property type="entry name" value="DNA breaking-rejoining enzymes"/>
    <property type="match status" value="1"/>
</dbReference>
<gene>
    <name evidence="3" type="ORF">I4641_22450</name>
</gene>
<dbReference type="GO" id="GO:0006310">
    <property type="term" value="P:DNA recombination"/>
    <property type="evidence" value="ECO:0007669"/>
    <property type="project" value="UniProtKB-KW"/>
</dbReference>
<dbReference type="AlphaFoldDB" id="A0A964BV69"/>